<name>A0A4Z1E3M9_9MICO</name>
<evidence type="ECO:0000313" key="3">
    <source>
        <dbReference type="EMBL" id="TGO06536.1"/>
    </source>
</evidence>
<feature type="region of interest" description="Disordered" evidence="1">
    <location>
        <begin position="398"/>
        <end position="418"/>
    </location>
</feature>
<accession>A0A4Z1E3M9</accession>
<feature type="compositionally biased region" description="Basic residues" evidence="1">
    <location>
        <begin position="514"/>
        <end position="523"/>
    </location>
</feature>
<feature type="compositionally biased region" description="Low complexity" evidence="1">
    <location>
        <begin position="449"/>
        <end position="485"/>
    </location>
</feature>
<protein>
    <recommendedName>
        <fullName evidence="2">DUF2268 domain-containing protein</fullName>
    </recommendedName>
</protein>
<feature type="compositionally biased region" description="Low complexity" evidence="1">
    <location>
        <begin position="493"/>
        <end position="513"/>
    </location>
</feature>
<feature type="compositionally biased region" description="Low complexity" evidence="1">
    <location>
        <begin position="398"/>
        <end position="412"/>
    </location>
</feature>
<dbReference type="EMBL" id="RHPJ01000001">
    <property type="protein sequence ID" value="TGO06536.1"/>
    <property type="molecule type" value="Genomic_DNA"/>
</dbReference>
<organism evidence="3 4">
    <name type="scientific">Serinibacter arcticus</name>
    <dbReference type="NCBI Taxonomy" id="1655435"/>
    <lineage>
        <taxon>Bacteria</taxon>
        <taxon>Bacillati</taxon>
        <taxon>Actinomycetota</taxon>
        <taxon>Actinomycetes</taxon>
        <taxon>Micrococcales</taxon>
        <taxon>Beutenbergiaceae</taxon>
        <taxon>Serinibacter</taxon>
    </lineage>
</organism>
<feature type="region of interest" description="Disordered" evidence="1">
    <location>
        <begin position="447"/>
        <end position="529"/>
    </location>
</feature>
<dbReference type="AlphaFoldDB" id="A0A4Z1E3M9"/>
<reference evidence="3 4" key="1">
    <citation type="submission" date="2018-11" db="EMBL/GenBank/DDBJ databases">
        <title>Complete genome sequencing of the Actinobacteria Serinibacter sp. K3-2.</title>
        <authorList>
            <person name="Rakitin A.L."/>
            <person name="Beletsky A.V."/>
            <person name="Mardanov A.V."/>
            <person name="Ravin N.V."/>
            <person name="Gromova A.S."/>
            <person name="Filippova S.N."/>
            <person name="Gal'Chenko V.F."/>
        </authorList>
    </citation>
    <scope>NUCLEOTIDE SEQUENCE [LARGE SCALE GENOMIC DNA]</scope>
    <source>
        <strain evidence="3 4">K3-2</strain>
    </source>
</reference>
<feature type="region of interest" description="Disordered" evidence="1">
    <location>
        <begin position="293"/>
        <end position="322"/>
    </location>
</feature>
<dbReference type="Pfam" id="PF10026">
    <property type="entry name" value="DUF2268"/>
    <property type="match status" value="1"/>
</dbReference>
<evidence type="ECO:0000313" key="4">
    <source>
        <dbReference type="Proteomes" id="UP000297318"/>
    </source>
</evidence>
<dbReference type="Proteomes" id="UP000297318">
    <property type="component" value="Unassembled WGS sequence"/>
</dbReference>
<keyword evidence="4" id="KW-1185">Reference proteome</keyword>
<dbReference type="InterPro" id="IPR018728">
    <property type="entry name" value="DUF2268"/>
</dbReference>
<sequence length="529" mass="54525">MTITVLDTATGMQSVLDAPEADRPEVLRRVLAPAAGMYRYFPGDVDLVAMHAMSFGFPLDRSLEDTREALGALRDADAWGRVERALVDAVAHQVSVLPGITVPDLTVLLVLGDPDDAYFTGPIRSFSGNGSATGHLSLTLLPTPENLDRLEAAAVHELNHNLRYAPGGVVWDPASVVVGEQIVSEGLADAFARELHGDTGSTPIGLPHLRDDAVLDRVIDGLDVGGMQHFVAWVHGDEAAARFGAEPVGLPTGAGYAVGNRLVDAYLAATGTTASQALHVPSREILAVALPASGATESARPPPSRSPPGYSHPAVAGSTPRARAAASIAASSQAVSPSWTASISRVKPGSLTYVRPRTTCIDGVTWKCSPIAARCRSASATAAASSGRTPAVLAAAITRSTSRTASTTSAHSRAPRPADRSACSAHCAVSPQRSLACSLQAGSHVGPNASAASASDSSTPFSSASSTASTPAATSWSRLIRSSSSARRRTSSVRRCAAVAVMSAGIRASGTPRSRSRSTRRARATSAGR</sequence>
<gene>
    <name evidence="3" type="ORF">SERN_0728</name>
</gene>
<comment type="caution">
    <text evidence="3">The sequence shown here is derived from an EMBL/GenBank/DDBJ whole genome shotgun (WGS) entry which is preliminary data.</text>
</comment>
<feature type="domain" description="DUF2268" evidence="2">
    <location>
        <begin position="104"/>
        <end position="286"/>
    </location>
</feature>
<proteinExistence type="predicted"/>
<evidence type="ECO:0000256" key="1">
    <source>
        <dbReference type="SAM" id="MobiDB-lite"/>
    </source>
</evidence>
<evidence type="ECO:0000259" key="2">
    <source>
        <dbReference type="Pfam" id="PF10026"/>
    </source>
</evidence>